<name>A0A1B2DJ14_9BACL</name>
<reference evidence="2" key="1">
    <citation type="submission" date="2016-08" db="EMBL/GenBank/DDBJ databases">
        <title>Complete Genome Seqeunce of Paenibacillus sp. BIHB 4019 from tea rhizoplane.</title>
        <authorList>
            <person name="Thakur R."/>
            <person name="Swarnkar M.K."/>
            <person name="Gulati A."/>
        </authorList>
    </citation>
    <scope>NUCLEOTIDE SEQUENCE [LARGE SCALE GENOMIC DNA]</scope>
    <source>
        <strain evidence="2">BIHB4019</strain>
    </source>
</reference>
<dbReference type="InterPro" id="IPR007630">
    <property type="entry name" value="RNA_pol_sigma70_r4"/>
</dbReference>
<dbReference type="InterPro" id="IPR013324">
    <property type="entry name" value="RNA_pol_sigma_r3/r4-like"/>
</dbReference>
<sequence>MGGTNVDLTQDTRKYQQKYALNSAEGVKALLRDRHRIAARRFKGDTAASDIIIDLHSAIESSGMTDRQAEAIALVYGLDVTQAEAARVMGIAQKNVSEHLDGAAEAISAVYTRWNYEEITVEIEPVDEGADAE</sequence>
<gene>
    <name evidence="2" type="ORF">BBD42_15525</name>
</gene>
<evidence type="ECO:0000259" key="1">
    <source>
        <dbReference type="Pfam" id="PF04545"/>
    </source>
</evidence>
<dbReference type="AlphaFoldDB" id="A0A1B2DJ14"/>
<dbReference type="GO" id="GO:0006352">
    <property type="term" value="P:DNA-templated transcription initiation"/>
    <property type="evidence" value="ECO:0007669"/>
    <property type="project" value="InterPro"/>
</dbReference>
<dbReference type="SUPFAM" id="SSF88659">
    <property type="entry name" value="Sigma3 and sigma4 domains of RNA polymerase sigma factors"/>
    <property type="match status" value="1"/>
</dbReference>
<dbReference type="Pfam" id="PF04545">
    <property type="entry name" value="Sigma70_r4"/>
    <property type="match status" value="1"/>
</dbReference>
<feature type="domain" description="RNA polymerase sigma-70 region 4" evidence="1">
    <location>
        <begin position="63"/>
        <end position="104"/>
    </location>
</feature>
<dbReference type="EMBL" id="CP016808">
    <property type="protein sequence ID" value="ANY67717.1"/>
    <property type="molecule type" value="Genomic_DNA"/>
</dbReference>
<dbReference type="GO" id="GO:0003700">
    <property type="term" value="F:DNA-binding transcription factor activity"/>
    <property type="evidence" value="ECO:0007669"/>
    <property type="project" value="InterPro"/>
</dbReference>
<dbReference type="InterPro" id="IPR036388">
    <property type="entry name" value="WH-like_DNA-bd_sf"/>
</dbReference>
<accession>A0A1B2DJ14</accession>
<evidence type="ECO:0000313" key="2">
    <source>
        <dbReference type="EMBL" id="ANY67717.1"/>
    </source>
</evidence>
<organism evidence="2">
    <name type="scientific">Paenibacillus sp. BIHB 4019</name>
    <dbReference type="NCBI Taxonomy" id="1870819"/>
    <lineage>
        <taxon>Bacteria</taxon>
        <taxon>Bacillati</taxon>
        <taxon>Bacillota</taxon>
        <taxon>Bacilli</taxon>
        <taxon>Bacillales</taxon>
        <taxon>Paenibacillaceae</taxon>
        <taxon>Paenibacillus</taxon>
    </lineage>
</organism>
<dbReference type="Gene3D" id="1.10.10.10">
    <property type="entry name" value="Winged helix-like DNA-binding domain superfamily/Winged helix DNA-binding domain"/>
    <property type="match status" value="1"/>
</dbReference>
<proteinExistence type="predicted"/>
<dbReference type="RefSeq" id="WP_099518898.1">
    <property type="nucleotide sequence ID" value="NZ_CP016808.1"/>
</dbReference>
<protein>
    <submittedName>
        <fullName evidence="2">RNA polymerase subunit sigma</fullName>
    </submittedName>
</protein>